<name>A0A1B7MR72_9AGAM</name>
<evidence type="ECO:0000313" key="2">
    <source>
        <dbReference type="EMBL" id="OAX35071.1"/>
    </source>
</evidence>
<proteinExistence type="predicted"/>
<sequence length="149" mass="15721">MSDSLRRRGQRARKAEERRLRAGHEGHMVSKDRGEADHKIVFLYPVPMYYNCPGGCVAASGGVVNGGLGCVVGAGGCSAGAACGVSGAGVCATGKGGGCEQVECVMEIHPYRVPSAQGSILHSNFGECQPQREALDVRGTRSWTWRLLE</sequence>
<dbReference type="InParanoid" id="A0A1B7MR72"/>
<reference evidence="2 3" key="1">
    <citation type="submission" date="2016-06" db="EMBL/GenBank/DDBJ databases">
        <title>Comparative genomics of the ectomycorrhizal sister species Rhizopogon vinicolor and Rhizopogon vesiculosus (Basidiomycota: Boletales) reveals a divergence of the mating type B locus.</title>
        <authorList>
            <consortium name="DOE Joint Genome Institute"/>
            <person name="Mujic A.B."/>
            <person name="Kuo A."/>
            <person name="Tritt A."/>
            <person name="Lipzen A."/>
            <person name="Chen C."/>
            <person name="Johnson J."/>
            <person name="Sharma A."/>
            <person name="Barry K."/>
            <person name="Grigoriev I.V."/>
            <person name="Spatafora J.W."/>
        </authorList>
    </citation>
    <scope>NUCLEOTIDE SEQUENCE [LARGE SCALE GENOMIC DNA]</scope>
    <source>
        <strain evidence="2 3">AM-OR11-026</strain>
    </source>
</reference>
<dbReference type="AlphaFoldDB" id="A0A1B7MR72"/>
<dbReference type="Proteomes" id="UP000092154">
    <property type="component" value="Unassembled WGS sequence"/>
</dbReference>
<feature type="region of interest" description="Disordered" evidence="1">
    <location>
        <begin position="1"/>
        <end position="27"/>
    </location>
</feature>
<dbReference type="STRING" id="1314800.A0A1B7MR72"/>
<keyword evidence="3" id="KW-1185">Reference proteome</keyword>
<feature type="compositionally biased region" description="Basic and acidic residues" evidence="1">
    <location>
        <begin position="13"/>
        <end position="27"/>
    </location>
</feature>
<evidence type="ECO:0000313" key="3">
    <source>
        <dbReference type="Proteomes" id="UP000092154"/>
    </source>
</evidence>
<accession>A0A1B7MR72</accession>
<dbReference type="EMBL" id="KV448536">
    <property type="protein sequence ID" value="OAX35071.1"/>
    <property type="molecule type" value="Genomic_DNA"/>
</dbReference>
<gene>
    <name evidence="2" type="ORF">K503DRAFT_785326</name>
</gene>
<protein>
    <submittedName>
        <fullName evidence="2">Uncharacterized protein</fullName>
    </submittedName>
</protein>
<evidence type="ECO:0000256" key="1">
    <source>
        <dbReference type="SAM" id="MobiDB-lite"/>
    </source>
</evidence>
<organism evidence="2 3">
    <name type="scientific">Rhizopogon vinicolor AM-OR11-026</name>
    <dbReference type="NCBI Taxonomy" id="1314800"/>
    <lineage>
        <taxon>Eukaryota</taxon>
        <taxon>Fungi</taxon>
        <taxon>Dikarya</taxon>
        <taxon>Basidiomycota</taxon>
        <taxon>Agaricomycotina</taxon>
        <taxon>Agaricomycetes</taxon>
        <taxon>Agaricomycetidae</taxon>
        <taxon>Boletales</taxon>
        <taxon>Suillineae</taxon>
        <taxon>Rhizopogonaceae</taxon>
        <taxon>Rhizopogon</taxon>
    </lineage>
</organism>